<protein>
    <recommendedName>
        <fullName evidence="1">YycE-like C-terminal domain-containing protein</fullName>
    </recommendedName>
</protein>
<dbReference type="AlphaFoldDB" id="D0Z2W0"/>
<name>D0Z2W0_PHODD</name>
<evidence type="ECO:0000313" key="2">
    <source>
        <dbReference type="EMBL" id="EEZ39741.1"/>
    </source>
</evidence>
<dbReference type="EMBL" id="ADBS01000002">
    <property type="protein sequence ID" value="EEZ39741.1"/>
    <property type="molecule type" value="Genomic_DNA"/>
</dbReference>
<feature type="domain" description="YycE-like C-terminal" evidence="1">
    <location>
        <begin position="2"/>
        <end position="35"/>
    </location>
</feature>
<dbReference type="InterPro" id="IPR029068">
    <property type="entry name" value="Glyas_Bleomycin-R_OHBP_Dase"/>
</dbReference>
<dbReference type="eggNOG" id="COG0346">
    <property type="taxonomic scope" value="Bacteria"/>
</dbReference>
<sequence length="40" mass="4662">MISAGFNVVENINPYWESVGKTFEDIDGYRLVLQNLDWDL</sequence>
<accession>D0Z2W0</accession>
<reference evidence="2 3" key="1">
    <citation type="submission" date="2009-11" db="EMBL/GenBank/DDBJ databases">
        <authorList>
            <consortium name="Los Alamos National Laboratory (LANL)"/>
            <consortium name="National Microbial Pathogen Data Resource (NMPDR)"/>
            <person name="Munk A.C."/>
            <person name="Tapia R."/>
            <person name="Green L."/>
            <person name="Rogers Y."/>
            <person name="Detter J.C."/>
            <person name="Bruce D."/>
            <person name="Brettin T.S."/>
            <person name="Colwell R."/>
            <person name="Huq A."/>
            <person name="Grim C.J."/>
            <person name="Hasan N.A."/>
            <person name="Vonstein V."/>
            <person name="Bartels D."/>
        </authorList>
    </citation>
    <scope>NUCLEOTIDE SEQUENCE [LARGE SCALE GENOMIC DNA]</scope>
    <source>
        <strain evidence="2 3">CIP 102761</strain>
    </source>
</reference>
<keyword evidence="3" id="KW-1185">Reference proteome</keyword>
<evidence type="ECO:0000259" key="1">
    <source>
        <dbReference type="Pfam" id="PF22659"/>
    </source>
</evidence>
<organism evidence="2 3">
    <name type="scientific">Photobacterium damselae subsp. damselae CIP 102761</name>
    <dbReference type="NCBI Taxonomy" id="675817"/>
    <lineage>
        <taxon>Bacteria</taxon>
        <taxon>Pseudomonadati</taxon>
        <taxon>Pseudomonadota</taxon>
        <taxon>Gammaproteobacteria</taxon>
        <taxon>Vibrionales</taxon>
        <taxon>Vibrionaceae</taxon>
        <taxon>Photobacterium</taxon>
    </lineage>
</organism>
<dbReference type="Proteomes" id="UP000003579">
    <property type="component" value="Unassembled WGS sequence"/>
</dbReference>
<proteinExistence type="predicted"/>
<dbReference type="Gene3D" id="3.10.180.10">
    <property type="entry name" value="2,3-Dihydroxybiphenyl 1,2-Dioxygenase, domain 1"/>
    <property type="match status" value="1"/>
</dbReference>
<gene>
    <name evidence="2" type="ORF">VDA_000761</name>
</gene>
<dbReference type="InterPro" id="IPR058997">
    <property type="entry name" value="YycE-like_C"/>
</dbReference>
<evidence type="ECO:0000313" key="3">
    <source>
        <dbReference type="Proteomes" id="UP000003579"/>
    </source>
</evidence>
<dbReference type="Pfam" id="PF22659">
    <property type="entry name" value="YycE-like_C"/>
    <property type="match status" value="1"/>
</dbReference>